<dbReference type="GO" id="GO:0015648">
    <property type="term" value="F:lipid-linked peptidoglycan transporter activity"/>
    <property type="evidence" value="ECO:0007669"/>
    <property type="project" value="TreeGrafter"/>
</dbReference>
<evidence type="ECO:0000256" key="2">
    <source>
        <dbReference type="ARBA" id="ARBA00022475"/>
    </source>
</evidence>
<dbReference type="InterPro" id="IPR051050">
    <property type="entry name" value="Lipid_II_flippase_MurJ/MviN"/>
</dbReference>
<feature type="transmembrane region" description="Helical" evidence="10">
    <location>
        <begin position="299"/>
        <end position="318"/>
    </location>
</feature>
<evidence type="ECO:0000256" key="3">
    <source>
        <dbReference type="ARBA" id="ARBA00022692"/>
    </source>
</evidence>
<comment type="function">
    <text evidence="8">Involved in peptidoglycan biosynthesis. Transports lipid-linked peptidoglycan precursors from the inner to the outer leaflet of the cytoplasmic membrane.</text>
</comment>
<feature type="transmembrane region" description="Helical" evidence="10">
    <location>
        <begin position="40"/>
        <end position="59"/>
    </location>
</feature>
<feature type="transmembrane region" description="Helical" evidence="10">
    <location>
        <begin position="80"/>
        <end position="100"/>
    </location>
</feature>
<keyword evidence="3 10" id="KW-0812">Transmembrane</keyword>
<evidence type="ECO:0000256" key="8">
    <source>
        <dbReference type="ARBA" id="ARBA00060041"/>
    </source>
</evidence>
<dbReference type="Proteomes" id="UP000182427">
    <property type="component" value="Chromosome I"/>
</dbReference>
<sequence>MVSALLSGVLGLVRGKLIAHFFGVSGAVDAYTGAFQLPDTISYLLIGGVASTTFVKLLTQYENEGRQTEGDLALSNVLNVMTLVLSAGLVLAGIFAPQYVRYVLELRNPETAHLCVQLTRILLVNQLLGFAGGIFGSRLLVRKIFIYQAVQPLLYNGGIIAGAVLLHARFGVHSLAYGAVVGAFFGFFLTYVIGAYSIGMRWSPIFNLRDPALREWVKLSLPLMLGQSLVTLDPWIRNHFAGHTEGAISLMSYSRQLFNAPMNIIGPAAGAASLPFFASLWLKDKSAFNSAVNRSVSRLLAVSLLLTSVMIALAQPIIDVALRGGKFHGADASAAASLFVLFCYSLVFWASQNLYARAFYAVGNTLTPMISGTVVTVLSLPVYALLFRTHGIPGLVIASDIGIAAHMIALAVLLNRKGMVRVADLEWSELGKSSLAAILGGCAAAFSLRYLPQGTTFVTALLRLATGTAAWFVVVVVVLLLTRSALPAVVLRRKTKPASAAAPLIEASDAPDR</sequence>
<dbReference type="PANTHER" id="PTHR47019">
    <property type="entry name" value="LIPID II FLIPPASE MURJ"/>
    <property type="match status" value="1"/>
</dbReference>
<dbReference type="GO" id="GO:0034204">
    <property type="term" value="P:lipid translocation"/>
    <property type="evidence" value="ECO:0007669"/>
    <property type="project" value="TreeGrafter"/>
</dbReference>
<evidence type="ECO:0000256" key="7">
    <source>
        <dbReference type="ARBA" id="ARBA00023136"/>
    </source>
</evidence>
<name>A0A1G7Q3S5_9BACT</name>
<accession>A0A1G7Q3S5</accession>
<dbReference type="GO" id="GO:0005886">
    <property type="term" value="C:plasma membrane"/>
    <property type="evidence" value="ECO:0007669"/>
    <property type="project" value="UniProtKB-SubCell"/>
</dbReference>
<evidence type="ECO:0000256" key="4">
    <source>
        <dbReference type="ARBA" id="ARBA00022960"/>
    </source>
</evidence>
<dbReference type="GO" id="GO:0008360">
    <property type="term" value="P:regulation of cell shape"/>
    <property type="evidence" value="ECO:0007669"/>
    <property type="project" value="UniProtKB-KW"/>
</dbReference>
<dbReference type="EMBL" id="LT629690">
    <property type="protein sequence ID" value="SDF93115.1"/>
    <property type="molecule type" value="Genomic_DNA"/>
</dbReference>
<feature type="transmembrane region" description="Helical" evidence="10">
    <location>
        <begin position="392"/>
        <end position="414"/>
    </location>
</feature>
<dbReference type="GO" id="GO:0009252">
    <property type="term" value="P:peptidoglycan biosynthetic process"/>
    <property type="evidence" value="ECO:0007669"/>
    <property type="project" value="UniProtKB-KW"/>
</dbReference>
<feature type="transmembrane region" description="Helical" evidence="10">
    <location>
        <begin position="358"/>
        <end position="386"/>
    </location>
</feature>
<dbReference type="Pfam" id="PF03023">
    <property type="entry name" value="MurJ"/>
    <property type="match status" value="1"/>
</dbReference>
<feature type="transmembrane region" description="Helical" evidence="10">
    <location>
        <begin position="153"/>
        <end position="170"/>
    </location>
</feature>
<dbReference type="InterPro" id="IPR004268">
    <property type="entry name" value="MurJ"/>
</dbReference>
<keyword evidence="7 10" id="KW-0472">Membrane</keyword>
<feature type="transmembrane region" description="Helical" evidence="10">
    <location>
        <begin position="257"/>
        <end position="278"/>
    </location>
</feature>
<keyword evidence="6 10" id="KW-1133">Transmembrane helix</keyword>
<evidence type="ECO:0000313" key="11">
    <source>
        <dbReference type="EMBL" id="SDF93115.1"/>
    </source>
</evidence>
<evidence type="ECO:0000313" key="12">
    <source>
        <dbReference type="Proteomes" id="UP000182427"/>
    </source>
</evidence>
<keyword evidence="4" id="KW-0133">Cell shape</keyword>
<keyword evidence="12" id="KW-1185">Reference proteome</keyword>
<keyword evidence="2" id="KW-1003">Cell membrane</keyword>
<reference evidence="11 12" key="1">
    <citation type="submission" date="2016-10" db="EMBL/GenBank/DDBJ databases">
        <authorList>
            <person name="de Groot N.N."/>
        </authorList>
    </citation>
    <scope>NUCLEOTIDE SEQUENCE [LARGE SCALE GENOMIC DNA]</scope>
    <source>
        <strain evidence="11 12">GAS232</strain>
    </source>
</reference>
<keyword evidence="5" id="KW-0573">Peptidoglycan synthesis</keyword>
<evidence type="ECO:0000256" key="10">
    <source>
        <dbReference type="SAM" id="Phobius"/>
    </source>
</evidence>
<evidence type="ECO:0000256" key="5">
    <source>
        <dbReference type="ARBA" id="ARBA00022984"/>
    </source>
</evidence>
<dbReference type="PANTHER" id="PTHR47019:SF1">
    <property type="entry name" value="LIPID II FLIPPASE MURJ"/>
    <property type="match status" value="1"/>
</dbReference>
<comment type="similarity">
    <text evidence="9">Belongs to the MurJ/MviN family.</text>
</comment>
<gene>
    <name evidence="11" type="ORF">SAMN05444167_3732</name>
</gene>
<proteinExistence type="inferred from homology"/>
<feature type="transmembrane region" description="Helical" evidence="10">
    <location>
        <begin position="464"/>
        <end position="486"/>
    </location>
</feature>
<organism evidence="11 12">
    <name type="scientific">Terriglobus roseus</name>
    <dbReference type="NCBI Taxonomy" id="392734"/>
    <lineage>
        <taxon>Bacteria</taxon>
        <taxon>Pseudomonadati</taxon>
        <taxon>Acidobacteriota</taxon>
        <taxon>Terriglobia</taxon>
        <taxon>Terriglobales</taxon>
        <taxon>Acidobacteriaceae</taxon>
        <taxon>Terriglobus</taxon>
    </lineage>
</organism>
<evidence type="ECO:0000256" key="9">
    <source>
        <dbReference type="ARBA" id="ARBA00061532"/>
    </source>
</evidence>
<feature type="transmembrane region" description="Helical" evidence="10">
    <location>
        <begin position="435"/>
        <end position="452"/>
    </location>
</feature>
<dbReference type="AlphaFoldDB" id="A0A1G7Q3S5"/>
<protein>
    <submittedName>
        <fullName evidence="11">Putative peptidoglycan lipid II flippase</fullName>
    </submittedName>
</protein>
<comment type="subcellular location">
    <subcellularLocation>
        <location evidence="1">Cell membrane</location>
        <topology evidence="1">Multi-pass membrane protein</topology>
    </subcellularLocation>
</comment>
<feature type="transmembrane region" description="Helical" evidence="10">
    <location>
        <begin position="330"/>
        <end position="351"/>
    </location>
</feature>
<evidence type="ECO:0000256" key="6">
    <source>
        <dbReference type="ARBA" id="ARBA00022989"/>
    </source>
</evidence>
<dbReference type="PRINTS" id="PR01806">
    <property type="entry name" value="VIRFACTRMVIN"/>
</dbReference>
<feature type="transmembrane region" description="Helical" evidence="10">
    <location>
        <begin position="176"/>
        <end position="198"/>
    </location>
</feature>
<evidence type="ECO:0000256" key="1">
    <source>
        <dbReference type="ARBA" id="ARBA00004651"/>
    </source>
</evidence>